<dbReference type="InterPro" id="IPR003660">
    <property type="entry name" value="HAMP_dom"/>
</dbReference>
<comment type="caution">
    <text evidence="10">The sequence shown here is derived from an EMBL/GenBank/DDBJ whole genome shotgun (WGS) entry which is preliminary data.</text>
</comment>
<keyword evidence="11" id="KW-1185">Reference proteome</keyword>
<organism evidence="10 11">
    <name type="scientific">Reyranella humidisoli</name>
    <dbReference type="NCBI Taxonomy" id="2849149"/>
    <lineage>
        <taxon>Bacteria</taxon>
        <taxon>Pseudomonadati</taxon>
        <taxon>Pseudomonadota</taxon>
        <taxon>Alphaproteobacteria</taxon>
        <taxon>Hyphomicrobiales</taxon>
        <taxon>Reyranellaceae</taxon>
        <taxon>Reyranella</taxon>
    </lineage>
</organism>
<feature type="transmembrane region" description="Helical" evidence="7">
    <location>
        <begin position="179"/>
        <end position="202"/>
    </location>
</feature>
<dbReference type="PANTHER" id="PTHR44936">
    <property type="entry name" value="SENSOR PROTEIN CREC"/>
    <property type="match status" value="1"/>
</dbReference>
<keyword evidence="7" id="KW-1133">Transmembrane helix</keyword>
<keyword evidence="4" id="KW-0547">Nucleotide-binding</keyword>
<feature type="domain" description="HAMP" evidence="9">
    <location>
        <begin position="200"/>
        <end position="255"/>
    </location>
</feature>
<sequence length="476" mass="52323">MTADATLTEQSVRPARRRSPAFGLSWRILGLVVVAVMTAEVAIFLPSIARFRLVYLEQLIESGTLAALALDATPDNMVTEEVKRSLLAHARVEAVVLVEPNKPKRALMNIEPRPEMQGFNLKDRGALGMIWDALEAMARNGSHYIRVGGESMRMPGAMVWIVADEPPMREAMYAYASRILVLSVIIALFTASLLYLALRWLVVRPLQDLSAAMTAFRRAPEEANTDRAPPRRNDEIGVVDREFQILQRELRASLRRKSRLAEVGAATNKINHDLRNMLSTARLLSDRLARSNDERTRALAPTILNTIDRAARLASDAIEYVRDKPSPRLADVDLADLVDEVGVALQEQGEDHDPNALRTWINEIGRGGAARCDRDVLYRVFINLGRNAFEAGATCVTVRARRNGGYLLLEVSDNGPGIPPAVARQLFQPFTSGGRPGGTGLGLAIARDLVRLHGGDIALIESNGQGTLFCFTLPLA</sequence>
<keyword evidence="7" id="KW-0812">Transmembrane</keyword>
<dbReference type="CDD" id="cd00075">
    <property type="entry name" value="HATPase"/>
    <property type="match status" value="1"/>
</dbReference>
<dbReference type="Proteomes" id="UP000727907">
    <property type="component" value="Unassembled WGS sequence"/>
</dbReference>
<evidence type="ECO:0000259" key="8">
    <source>
        <dbReference type="PROSITE" id="PS50109"/>
    </source>
</evidence>
<accession>A0ABS6IGF7</accession>
<evidence type="ECO:0000256" key="2">
    <source>
        <dbReference type="ARBA" id="ARBA00012438"/>
    </source>
</evidence>
<evidence type="ECO:0000256" key="3">
    <source>
        <dbReference type="ARBA" id="ARBA00022679"/>
    </source>
</evidence>
<keyword evidence="7" id="KW-0472">Membrane</keyword>
<dbReference type="EC" id="2.7.13.3" evidence="2"/>
<dbReference type="EMBL" id="JAHOPB010000001">
    <property type="protein sequence ID" value="MBU8873373.1"/>
    <property type="molecule type" value="Genomic_DNA"/>
</dbReference>
<gene>
    <name evidence="10" type="ORF">KQ910_06330</name>
</gene>
<dbReference type="InterPro" id="IPR005467">
    <property type="entry name" value="His_kinase_dom"/>
</dbReference>
<keyword evidence="3" id="KW-0808">Transferase</keyword>
<dbReference type="PROSITE" id="PS50109">
    <property type="entry name" value="HIS_KIN"/>
    <property type="match status" value="1"/>
</dbReference>
<evidence type="ECO:0000256" key="5">
    <source>
        <dbReference type="ARBA" id="ARBA00022777"/>
    </source>
</evidence>
<evidence type="ECO:0000259" key="9">
    <source>
        <dbReference type="PROSITE" id="PS50885"/>
    </source>
</evidence>
<evidence type="ECO:0000313" key="11">
    <source>
        <dbReference type="Proteomes" id="UP000727907"/>
    </source>
</evidence>
<dbReference type="SMART" id="SM00387">
    <property type="entry name" value="HATPase_c"/>
    <property type="match status" value="1"/>
</dbReference>
<reference evidence="10 11" key="1">
    <citation type="submission" date="2021-06" db="EMBL/GenBank/DDBJ databases">
        <authorList>
            <person name="Lee D.H."/>
        </authorList>
    </citation>
    <scope>NUCLEOTIDE SEQUENCE [LARGE SCALE GENOMIC DNA]</scope>
    <source>
        <strain evidence="10 11">MMS21-HV4-11</strain>
    </source>
</reference>
<protein>
    <recommendedName>
        <fullName evidence="2">histidine kinase</fullName>
        <ecNumber evidence="2">2.7.13.3</ecNumber>
    </recommendedName>
</protein>
<feature type="domain" description="Histidine kinase" evidence="8">
    <location>
        <begin position="269"/>
        <end position="476"/>
    </location>
</feature>
<dbReference type="InterPro" id="IPR003594">
    <property type="entry name" value="HATPase_dom"/>
</dbReference>
<evidence type="ECO:0000256" key="6">
    <source>
        <dbReference type="ARBA" id="ARBA00022840"/>
    </source>
</evidence>
<dbReference type="PROSITE" id="PS50885">
    <property type="entry name" value="HAMP"/>
    <property type="match status" value="1"/>
</dbReference>
<evidence type="ECO:0000256" key="4">
    <source>
        <dbReference type="ARBA" id="ARBA00022741"/>
    </source>
</evidence>
<dbReference type="Pfam" id="PF02518">
    <property type="entry name" value="HATPase_c"/>
    <property type="match status" value="1"/>
</dbReference>
<feature type="transmembrane region" description="Helical" evidence="7">
    <location>
        <begin position="24"/>
        <end position="45"/>
    </location>
</feature>
<proteinExistence type="predicted"/>
<keyword evidence="6" id="KW-0067">ATP-binding</keyword>
<dbReference type="SMART" id="SM00304">
    <property type="entry name" value="HAMP"/>
    <property type="match status" value="1"/>
</dbReference>
<comment type="catalytic activity">
    <reaction evidence="1">
        <text>ATP + protein L-histidine = ADP + protein N-phospho-L-histidine.</text>
        <dbReference type="EC" id="2.7.13.3"/>
    </reaction>
</comment>
<keyword evidence="5 10" id="KW-0418">Kinase</keyword>
<dbReference type="GO" id="GO:0016301">
    <property type="term" value="F:kinase activity"/>
    <property type="evidence" value="ECO:0007669"/>
    <property type="project" value="UniProtKB-KW"/>
</dbReference>
<dbReference type="InterPro" id="IPR050980">
    <property type="entry name" value="2C_sensor_his_kinase"/>
</dbReference>
<evidence type="ECO:0000313" key="10">
    <source>
        <dbReference type="EMBL" id="MBU8873373.1"/>
    </source>
</evidence>
<evidence type="ECO:0000256" key="1">
    <source>
        <dbReference type="ARBA" id="ARBA00000085"/>
    </source>
</evidence>
<evidence type="ECO:0000256" key="7">
    <source>
        <dbReference type="SAM" id="Phobius"/>
    </source>
</evidence>
<dbReference type="PANTHER" id="PTHR44936:SF10">
    <property type="entry name" value="SENSOR PROTEIN RSTB"/>
    <property type="match status" value="1"/>
</dbReference>
<dbReference type="InterPro" id="IPR003661">
    <property type="entry name" value="HisK_dim/P_dom"/>
</dbReference>
<name>A0ABS6IGF7_9HYPH</name>
<dbReference type="CDD" id="cd00082">
    <property type="entry name" value="HisKA"/>
    <property type="match status" value="1"/>
</dbReference>
<dbReference type="RefSeq" id="WP_216957619.1">
    <property type="nucleotide sequence ID" value="NZ_JAHOPB010000001.1"/>
</dbReference>